<keyword evidence="2" id="KW-1185">Reference proteome</keyword>
<protein>
    <submittedName>
        <fullName evidence="1">Uncharacterized protein</fullName>
    </submittedName>
</protein>
<comment type="caution">
    <text evidence="1">The sequence shown here is derived from an EMBL/GenBank/DDBJ whole genome shotgun (WGS) entry which is preliminary data.</text>
</comment>
<dbReference type="EMBL" id="JBANRG010000047">
    <property type="protein sequence ID" value="KAK7445485.1"/>
    <property type="molecule type" value="Genomic_DNA"/>
</dbReference>
<sequence length="130" mass="14383">MTEELLLENHYINVVHAIVQGKHPPPPPQPVIPEDAPFPVFPPDSLERRLLNYNLSTHKGVMGWLKDLTLWARQEVAGLAHNFLWDLPVEGPPPAAVFAQALSPPPGTEATQTLGMRFLTSTGCKLNYIT</sequence>
<dbReference type="Proteomes" id="UP001498398">
    <property type="component" value="Unassembled WGS sequence"/>
</dbReference>
<name>A0ABR1IZM6_9AGAR</name>
<organism evidence="1 2">
    <name type="scientific">Marasmiellus scandens</name>
    <dbReference type="NCBI Taxonomy" id="2682957"/>
    <lineage>
        <taxon>Eukaryota</taxon>
        <taxon>Fungi</taxon>
        <taxon>Dikarya</taxon>
        <taxon>Basidiomycota</taxon>
        <taxon>Agaricomycotina</taxon>
        <taxon>Agaricomycetes</taxon>
        <taxon>Agaricomycetidae</taxon>
        <taxon>Agaricales</taxon>
        <taxon>Marasmiineae</taxon>
        <taxon>Omphalotaceae</taxon>
        <taxon>Marasmiellus</taxon>
    </lineage>
</organism>
<evidence type="ECO:0000313" key="2">
    <source>
        <dbReference type="Proteomes" id="UP001498398"/>
    </source>
</evidence>
<reference evidence="1 2" key="1">
    <citation type="submission" date="2024-01" db="EMBL/GenBank/DDBJ databases">
        <title>A draft genome for the cacao thread blight pathogen Marasmiellus scandens.</title>
        <authorList>
            <person name="Baruah I.K."/>
            <person name="Leung J."/>
            <person name="Bukari Y."/>
            <person name="Amoako-Attah I."/>
            <person name="Meinhardt L.W."/>
            <person name="Bailey B.A."/>
            <person name="Cohen S.P."/>
        </authorList>
    </citation>
    <scope>NUCLEOTIDE SEQUENCE [LARGE SCALE GENOMIC DNA]</scope>
    <source>
        <strain evidence="1 2">GH-19</strain>
    </source>
</reference>
<evidence type="ECO:0000313" key="1">
    <source>
        <dbReference type="EMBL" id="KAK7445485.1"/>
    </source>
</evidence>
<proteinExistence type="predicted"/>
<gene>
    <name evidence="1" type="ORF">VKT23_014902</name>
</gene>
<accession>A0ABR1IZM6</accession>